<dbReference type="PROSITE" id="PS00041">
    <property type="entry name" value="HTH_ARAC_FAMILY_1"/>
    <property type="match status" value="1"/>
</dbReference>
<dbReference type="SUPFAM" id="SSF46689">
    <property type="entry name" value="Homeodomain-like"/>
    <property type="match status" value="2"/>
</dbReference>
<dbReference type="PANTHER" id="PTHR47893">
    <property type="entry name" value="REGULATORY PROTEIN PCHR"/>
    <property type="match status" value="1"/>
</dbReference>
<gene>
    <name evidence="5" type="ORF">BN8_01620</name>
</gene>
<dbReference type="Gene3D" id="1.10.10.60">
    <property type="entry name" value="Homeodomain-like"/>
    <property type="match status" value="1"/>
</dbReference>
<dbReference type="AlphaFoldDB" id="I2GFD2"/>
<dbReference type="eggNOG" id="COG2207">
    <property type="taxonomic scope" value="Bacteria"/>
</dbReference>
<feature type="domain" description="HTH araC/xylS-type" evidence="4">
    <location>
        <begin position="223"/>
        <end position="321"/>
    </location>
</feature>
<comment type="caution">
    <text evidence="5">The sequence shown here is derived from an EMBL/GenBank/DDBJ whole genome shotgun (WGS) entry which is preliminary data.</text>
</comment>
<evidence type="ECO:0000256" key="3">
    <source>
        <dbReference type="ARBA" id="ARBA00023163"/>
    </source>
</evidence>
<dbReference type="EMBL" id="CAIT01000005">
    <property type="protein sequence ID" value="CCH52607.1"/>
    <property type="molecule type" value="Genomic_DNA"/>
</dbReference>
<dbReference type="PANTHER" id="PTHR47893:SF1">
    <property type="entry name" value="REGULATORY PROTEIN PCHR"/>
    <property type="match status" value="1"/>
</dbReference>
<dbReference type="PROSITE" id="PS01124">
    <property type="entry name" value="HTH_ARAC_FAMILY_2"/>
    <property type="match status" value="1"/>
</dbReference>
<proteinExistence type="predicted"/>
<keyword evidence="2" id="KW-0238">DNA-binding</keyword>
<dbReference type="InterPro" id="IPR018062">
    <property type="entry name" value="HTH_AraC-typ_CS"/>
</dbReference>
<name>I2GFD2_9BACT</name>
<evidence type="ECO:0000256" key="2">
    <source>
        <dbReference type="ARBA" id="ARBA00023125"/>
    </source>
</evidence>
<keyword evidence="6" id="KW-1185">Reference proteome</keyword>
<dbReference type="Proteomes" id="UP000009309">
    <property type="component" value="Unassembled WGS sequence"/>
</dbReference>
<organism evidence="5 6">
    <name type="scientific">Fibrisoma limi BUZ 3</name>
    <dbReference type="NCBI Taxonomy" id="1185876"/>
    <lineage>
        <taxon>Bacteria</taxon>
        <taxon>Pseudomonadati</taxon>
        <taxon>Bacteroidota</taxon>
        <taxon>Cytophagia</taxon>
        <taxon>Cytophagales</taxon>
        <taxon>Spirosomataceae</taxon>
        <taxon>Fibrisoma</taxon>
    </lineage>
</organism>
<dbReference type="SMART" id="SM00342">
    <property type="entry name" value="HTH_ARAC"/>
    <property type="match status" value="1"/>
</dbReference>
<dbReference type="InterPro" id="IPR053142">
    <property type="entry name" value="PchR_regulatory_protein"/>
</dbReference>
<protein>
    <submittedName>
        <fullName evidence="5">Regulatory protein pchR</fullName>
    </submittedName>
</protein>
<dbReference type="InterPro" id="IPR009057">
    <property type="entry name" value="Homeodomain-like_sf"/>
</dbReference>
<evidence type="ECO:0000259" key="4">
    <source>
        <dbReference type="PROSITE" id="PS01124"/>
    </source>
</evidence>
<evidence type="ECO:0000313" key="6">
    <source>
        <dbReference type="Proteomes" id="UP000009309"/>
    </source>
</evidence>
<dbReference type="GO" id="GO:0003700">
    <property type="term" value="F:DNA-binding transcription factor activity"/>
    <property type="evidence" value="ECO:0007669"/>
    <property type="project" value="InterPro"/>
</dbReference>
<evidence type="ECO:0000313" key="5">
    <source>
        <dbReference type="EMBL" id="CCH52607.1"/>
    </source>
</evidence>
<dbReference type="RefSeq" id="WP_009281191.1">
    <property type="nucleotide sequence ID" value="NZ_CAIT01000005.1"/>
</dbReference>
<dbReference type="Pfam" id="PF12833">
    <property type="entry name" value="HTH_18"/>
    <property type="match status" value="1"/>
</dbReference>
<evidence type="ECO:0000256" key="1">
    <source>
        <dbReference type="ARBA" id="ARBA00023015"/>
    </source>
</evidence>
<accession>I2GFD2</accession>
<keyword evidence="3" id="KW-0804">Transcription</keyword>
<dbReference type="OrthoDB" id="799767at2"/>
<sequence length="326" mass="37358">MVTTEEIEHTLGEVFRLAKPTSIYIEQPGLAQASIDVEELNGATLFNTRITTENSRLAVLARRPESVMIMYFQLGGGCSFNLNYQYKVPERHHCLCYLPVLQSDFMVGEQNMLQGLSIQFNSDVVAAHLLDEGALDDDWLRLLEDGEQPFSTVTESRPISVNIQASVHQLLNCPYKGKLGQTYKDALIRLMLVEQLAGFRRDRQAIAVLTDTKLTRRDIDTLHAVKAYLDQHYLDELSLEKIVRLFGLNTFKLKYGFKKLFDTSVMRYIDDQKMSYARQLLLEEKQDVWTVADQLGYSHYTNFSTAFKRRFGYSPAQLKGQPLLVH</sequence>
<dbReference type="STRING" id="1185876.BN8_01620"/>
<reference evidence="5 6" key="1">
    <citation type="journal article" date="2012" name="J. Bacteriol.">
        <title>Genome Sequence of the Filamentous Bacterium Fibrisoma limi BUZ 3T.</title>
        <authorList>
            <person name="Filippini M."/>
            <person name="Qi W."/>
            <person name="Jaenicke S."/>
            <person name="Goesmann A."/>
            <person name="Smits T.H."/>
            <person name="Bagheri H.C."/>
        </authorList>
    </citation>
    <scope>NUCLEOTIDE SEQUENCE [LARGE SCALE GENOMIC DNA]</scope>
    <source>
        <strain evidence="6">BUZ 3T</strain>
    </source>
</reference>
<keyword evidence="1" id="KW-0805">Transcription regulation</keyword>
<dbReference type="InterPro" id="IPR018060">
    <property type="entry name" value="HTH_AraC"/>
</dbReference>
<dbReference type="GO" id="GO:0043565">
    <property type="term" value="F:sequence-specific DNA binding"/>
    <property type="evidence" value="ECO:0007669"/>
    <property type="project" value="InterPro"/>
</dbReference>